<protein>
    <submittedName>
        <fullName evidence="1">Uncharacterized protein</fullName>
    </submittedName>
</protein>
<name>X1LLP0_9ZZZZ</name>
<proteinExistence type="predicted"/>
<sequence>MNADIVNLDASKITTGILVVARTEAKCTNPNADQTSASPQPHTWLSNQIELAKLGTSIIVGGYIKASLLTADNIVTGTLTGRKIRTAVSGDRIEITITGDSSPHAVAFFKAGTLRGLMMPATTGMSVGSIGTGKSVAIGNDIQGTGMIIYGDQVYSKVLKPIASTDDLGDSGSIWRYLHVKIVDFFAQTGDPTPGAGVYFFHSGTDHFRGHDGVNFRDICFYDERDAASPILTFESGLAQLKKIKAPTMLTDLGLCYDTKAFPKEFRITLGARKKEHIDLKPVIGMLIKGQKELLERVENLEK</sequence>
<reference evidence="1" key="1">
    <citation type="journal article" date="2014" name="Front. Microbiol.">
        <title>High frequency of phylogenetically diverse reductive dehalogenase-homologous genes in deep subseafloor sedimentary metagenomes.</title>
        <authorList>
            <person name="Kawai M."/>
            <person name="Futagami T."/>
            <person name="Toyoda A."/>
            <person name="Takaki Y."/>
            <person name="Nishi S."/>
            <person name="Hori S."/>
            <person name="Arai W."/>
            <person name="Tsubouchi T."/>
            <person name="Morono Y."/>
            <person name="Uchiyama I."/>
            <person name="Ito T."/>
            <person name="Fujiyama A."/>
            <person name="Inagaki F."/>
            <person name="Takami H."/>
        </authorList>
    </citation>
    <scope>NUCLEOTIDE SEQUENCE</scope>
    <source>
        <strain evidence="1">Expedition CK06-06</strain>
    </source>
</reference>
<comment type="caution">
    <text evidence="1">The sequence shown here is derived from an EMBL/GenBank/DDBJ whole genome shotgun (WGS) entry which is preliminary data.</text>
</comment>
<gene>
    <name evidence="1" type="ORF">S06H3_16859</name>
</gene>
<dbReference type="AlphaFoldDB" id="X1LLP0"/>
<accession>X1LLP0</accession>
<evidence type="ECO:0000313" key="1">
    <source>
        <dbReference type="EMBL" id="GAI03330.1"/>
    </source>
</evidence>
<dbReference type="EMBL" id="BARV01008380">
    <property type="protein sequence ID" value="GAI03330.1"/>
    <property type="molecule type" value="Genomic_DNA"/>
</dbReference>
<organism evidence="1">
    <name type="scientific">marine sediment metagenome</name>
    <dbReference type="NCBI Taxonomy" id="412755"/>
    <lineage>
        <taxon>unclassified sequences</taxon>
        <taxon>metagenomes</taxon>
        <taxon>ecological metagenomes</taxon>
    </lineage>
</organism>